<dbReference type="SUPFAM" id="SSF53955">
    <property type="entry name" value="Lysozyme-like"/>
    <property type="match status" value="1"/>
</dbReference>
<accession>A0AAP4D5U5</accession>
<dbReference type="AlphaFoldDB" id="A0AAP4D5U5"/>
<dbReference type="InterPro" id="IPR011055">
    <property type="entry name" value="Dup_hybrid_motif"/>
</dbReference>
<dbReference type="Pfam" id="PF01464">
    <property type="entry name" value="SLT"/>
    <property type="match status" value="1"/>
</dbReference>
<dbReference type="PROSITE" id="PS51782">
    <property type="entry name" value="LYSM"/>
    <property type="match status" value="1"/>
</dbReference>
<reference evidence="3 4" key="1">
    <citation type="submission" date="2023-06" db="EMBL/GenBank/DDBJ databases">
        <title>Identification and characterization of antibiotic-resistant Gram-negative bacteria.</title>
        <authorList>
            <person name="Cho G.-S."/>
            <person name="Lee J."/>
            <person name="Tai E."/>
            <person name="Jeong S."/>
            <person name="Kim I."/>
            <person name="Kim B.-E."/>
            <person name="Jeong M.-I."/>
            <person name="Oh K.-K."/>
            <person name="Franz C.M.A.P."/>
        </authorList>
    </citation>
    <scope>NUCLEOTIDE SEQUENCE [LARGE SCALE GENOMIC DNA]</scope>
    <source>
        <strain evidence="3 4">V106_12</strain>
    </source>
</reference>
<keyword evidence="4" id="KW-1185">Reference proteome</keyword>
<feature type="compositionally biased region" description="Polar residues" evidence="1">
    <location>
        <begin position="469"/>
        <end position="494"/>
    </location>
</feature>
<dbReference type="CDD" id="cd12797">
    <property type="entry name" value="M23_peptidase"/>
    <property type="match status" value="1"/>
</dbReference>
<feature type="domain" description="LysM" evidence="2">
    <location>
        <begin position="2"/>
        <end position="49"/>
    </location>
</feature>
<dbReference type="GO" id="GO:0004222">
    <property type="term" value="F:metalloendopeptidase activity"/>
    <property type="evidence" value="ECO:0007669"/>
    <property type="project" value="TreeGrafter"/>
</dbReference>
<dbReference type="SUPFAM" id="SSF51261">
    <property type="entry name" value="Duplicated hybrid motif"/>
    <property type="match status" value="1"/>
</dbReference>
<dbReference type="InterPro" id="IPR008258">
    <property type="entry name" value="Transglycosylase_SLT_dom_1"/>
</dbReference>
<dbReference type="RefSeq" id="WP_285149864.1">
    <property type="nucleotide sequence ID" value="NZ_JASSOM010000061.1"/>
</dbReference>
<dbReference type="PANTHER" id="PTHR21666:SF270">
    <property type="entry name" value="MUREIN HYDROLASE ACTIVATOR ENVC"/>
    <property type="match status" value="1"/>
</dbReference>
<comment type="caution">
    <text evidence="3">The sequence shown here is derived from an EMBL/GenBank/DDBJ whole genome shotgun (WGS) entry which is preliminary data.</text>
</comment>
<dbReference type="InterPro" id="IPR018392">
    <property type="entry name" value="LysM"/>
</dbReference>
<dbReference type="InterPro" id="IPR050570">
    <property type="entry name" value="Cell_wall_metabolism_enzyme"/>
</dbReference>
<dbReference type="InterPro" id="IPR036779">
    <property type="entry name" value="LysM_dom_sf"/>
</dbReference>
<dbReference type="PANTHER" id="PTHR21666">
    <property type="entry name" value="PEPTIDASE-RELATED"/>
    <property type="match status" value="1"/>
</dbReference>
<dbReference type="Pfam" id="PF01476">
    <property type="entry name" value="LysM"/>
    <property type="match status" value="1"/>
</dbReference>
<evidence type="ECO:0000313" key="4">
    <source>
        <dbReference type="Proteomes" id="UP001223214"/>
    </source>
</evidence>
<protein>
    <submittedName>
        <fullName evidence="3">Peptidoglycan DD-metalloendopeptidase family protein</fullName>
    </submittedName>
</protein>
<dbReference type="Pfam" id="PF01551">
    <property type="entry name" value="Peptidase_M23"/>
    <property type="match status" value="1"/>
</dbReference>
<dbReference type="CDD" id="cd00118">
    <property type="entry name" value="LysM"/>
    <property type="match status" value="1"/>
</dbReference>
<feature type="region of interest" description="Disordered" evidence="1">
    <location>
        <begin position="469"/>
        <end position="498"/>
    </location>
</feature>
<dbReference type="InterPro" id="IPR016047">
    <property type="entry name" value="M23ase_b-sheet_dom"/>
</dbReference>
<proteinExistence type="predicted"/>
<gene>
    <name evidence="3" type="ORF">QQF32_16050</name>
</gene>
<evidence type="ECO:0000256" key="1">
    <source>
        <dbReference type="SAM" id="MobiDB-lite"/>
    </source>
</evidence>
<dbReference type="SUPFAM" id="SSF54106">
    <property type="entry name" value="LysM domain"/>
    <property type="match status" value="1"/>
</dbReference>
<sequence length="674" mass="75013">MEKYTVQTGDSLWKISRKFNINIHELASINRLNTKAEQHIIHPGQVLNLPTKDKPYDTQLDLKLYDLAWRPLKSAKVRLMFDSKTHGYVTDGTGSVAGLLIEDSSKGIKVELQHLNQKDYIVIANHEKLPLGKKTLKISSREMIVKGSTSAEKGTQQSTKQQEKEKAKQGSKESSKSGADKNTKEKTQPEINKTTRTEGGAPTSVSNIGNVSEGLRLPPEAEQYRDYIIDTAKKYGFQPEGLAALIYAESRWKASASNASGSGAVGLGQFKPNTWLAMCTDPQSKVYQMLTKKYSYKTLEYTGGKLYGVLPSDIKEEVSRSAVLELRINPEYNIDLIGLYDKRGIDSIATALPSTSTLEPDEVIKLAYLIHHNGENGAYDIIMNGVQVAGNYKVYTDEDLNVRLKNNVSSDVYHRYLSIDERGRTAYVAWLITHYNSIIVPDDYRVIPKKQKSNLKDILKKLNPNFEINTNLPEPNVRSTSPSVQQPDNNAHTQSGEKWHNPMDICKIRTHKLPSPVGASFGSDVRHDSQGRPKAHQGVDIEAAPGTPIYSVADGRVAFVKNNGDYGMQLCIIVHTNDLPQEKNNLCQYEDEKLNVVYFFYAHLSEINSNLSGNSLVKCGDIIGRTGSTGNANNMTSILLGSHLHFEVRKIERTGRGIANRIDPAPFIDGFNFP</sequence>
<organism evidence="3 4">
    <name type="scientific">Lelliottia wanjuensis</name>
    <dbReference type="NCBI Taxonomy" id="3050585"/>
    <lineage>
        <taxon>Bacteria</taxon>
        <taxon>Pseudomonadati</taxon>
        <taxon>Pseudomonadota</taxon>
        <taxon>Gammaproteobacteria</taxon>
        <taxon>Enterobacterales</taxon>
        <taxon>Enterobacteriaceae</taxon>
        <taxon>Lelliottia</taxon>
    </lineage>
</organism>
<feature type="region of interest" description="Disordered" evidence="1">
    <location>
        <begin position="519"/>
        <end position="539"/>
    </location>
</feature>
<feature type="region of interest" description="Disordered" evidence="1">
    <location>
        <begin position="147"/>
        <end position="216"/>
    </location>
</feature>
<dbReference type="InterPro" id="IPR023346">
    <property type="entry name" value="Lysozyme-like_dom_sf"/>
</dbReference>
<dbReference type="Gene3D" id="3.10.350.10">
    <property type="entry name" value="LysM domain"/>
    <property type="match status" value="1"/>
</dbReference>
<evidence type="ECO:0000313" key="3">
    <source>
        <dbReference type="EMBL" id="MDK9364710.1"/>
    </source>
</evidence>
<feature type="compositionally biased region" description="Basic and acidic residues" evidence="1">
    <location>
        <begin position="161"/>
        <end position="196"/>
    </location>
</feature>
<evidence type="ECO:0000259" key="2">
    <source>
        <dbReference type="PROSITE" id="PS51782"/>
    </source>
</evidence>
<name>A0AAP4D5U5_9ENTR</name>
<dbReference type="SMART" id="SM00257">
    <property type="entry name" value="LysM"/>
    <property type="match status" value="1"/>
</dbReference>
<dbReference type="Gene3D" id="2.70.70.10">
    <property type="entry name" value="Glucose Permease (Domain IIA)"/>
    <property type="match status" value="1"/>
</dbReference>
<dbReference type="EMBL" id="JASSOM010000061">
    <property type="protein sequence ID" value="MDK9364710.1"/>
    <property type="molecule type" value="Genomic_DNA"/>
</dbReference>
<dbReference type="Gene3D" id="1.10.530.10">
    <property type="match status" value="1"/>
</dbReference>
<dbReference type="Proteomes" id="UP001223214">
    <property type="component" value="Unassembled WGS sequence"/>
</dbReference>